<proteinExistence type="predicted"/>
<feature type="transmembrane region" description="Helical" evidence="1">
    <location>
        <begin position="108"/>
        <end position="131"/>
    </location>
</feature>
<evidence type="ECO:0000256" key="1">
    <source>
        <dbReference type="SAM" id="Phobius"/>
    </source>
</evidence>
<gene>
    <name evidence="2" type="ORF">IV02_04580</name>
</gene>
<dbReference type="EMBL" id="JPQT01000063">
    <property type="protein sequence ID" value="KFE54028.1"/>
    <property type="molecule type" value="Genomic_DNA"/>
</dbReference>
<dbReference type="AlphaFoldDB" id="A0A085VF15"/>
<keyword evidence="1" id="KW-0472">Membrane</keyword>
<keyword evidence="1" id="KW-1133">Transmembrane helix</keyword>
<feature type="transmembrane region" description="Helical" evidence="1">
    <location>
        <begin position="15"/>
        <end position="48"/>
    </location>
</feature>
<protein>
    <submittedName>
        <fullName evidence="2">Uncharacterized protein</fullName>
    </submittedName>
</protein>
<reference evidence="2 3" key="1">
    <citation type="submission" date="2014-07" db="EMBL/GenBank/DDBJ databases">
        <title>Draft Genome Sequences of Environmental Pseudomonas syringae strains.</title>
        <authorList>
            <person name="Baltrus D.A."/>
            <person name="Berge O."/>
            <person name="Morris C."/>
        </authorList>
    </citation>
    <scope>NUCLEOTIDE SEQUENCE [LARGE SCALE GENOMIC DNA]</scope>
    <source>
        <strain evidence="2 3">CEB003</strain>
    </source>
</reference>
<comment type="caution">
    <text evidence="2">The sequence shown here is derived from an EMBL/GenBank/DDBJ whole genome shotgun (WGS) entry which is preliminary data.</text>
</comment>
<feature type="transmembrane region" description="Helical" evidence="1">
    <location>
        <begin position="69"/>
        <end position="88"/>
    </location>
</feature>
<evidence type="ECO:0000313" key="3">
    <source>
        <dbReference type="Proteomes" id="UP000028643"/>
    </source>
</evidence>
<dbReference type="Proteomes" id="UP000028643">
    <property type="component" value="Unassembled WGS sequence"/>
</dbReference>
<name>A0A085VF15_PSESX</name>
<accession>A0A085VF15</accession>
<keyword evidence="1" id="KW-0812">Transmembrane</keyword>
<evidence type="ECO:0000313" key="2">
    <source>
        <dbReference type="EMBL" id="KFE54028.1"/>
    </source>
</evidence>
<sequence>MNILNLKILSDEKNLYPVIANITLFFFMMCQIPLSVYSVVESILIIFIANKIYQLIKLWELDIKNLGRIFLLSALSLICISQFYQHAFNFSFIDWLVTFTEFNKQAPMTIFGICSYVALPIGAGIAINAHINKKSRG</sequence>
<dbReference type="PATRIC" id="fig|317.174.peg.931"/>
<organism evidence="2 3">
    <name type="scientific">Pseudomonas syringae</name>
    <dbReference type="NCBI Taxonomy" id="317"/>
    <lineage>
        <taxon>Bacteria</taxon>
        <taxon>Pseudomonadati</taxon>
        <taxon>Pseudomonadota</taxon>
        <taxon>Gammaproteobacteria</taxon>
        <taxon>Pseudomonadales</taxon>
        <taxon>Pseudomonadaceae</taxon>
        <taxon>Pseudomonas</taxon>
    </lineage>
</organism>